<organism evidence="2 3">
    <name type="scientific">Sulfobacillus benefaciens</name>
    <dbReference type="NCBI Taxonomy" id="453960"/>
    <lineage>
        <taxon>Bacteria</taxon>
        <taxon>Bacillati</taxon>
        <taxon>Bacillota</taxon>
        <taxon>Clostridia</taxon>
        <taxon>Eubacteriales</taxon>
        <taxon>Clostridiales Family XVII. Incertae Sedis</taxon>
        <taxon>Sulfobacillus</taxon>
    </lineage>
</organism>
<protein>
    <submittedName>
        <fullName evidence="2">Dipicolinate synthase subunit B</fullName>
    </submittedName>
</protein>
<evidence type="ECO:0000259" key="1">
    <source>
        <dbReference type="Pfam" id="PF02441"/>
    </source>
</evidence>
<name>A0A2T2XB60_9FIRM</name>
<dbReference type="InterPro" id="IPR036551">
    <property type="entry name" value="Flavin_trans-like"/>
</dbReference>
<sequence>MSEGQLSEIKIGVAMSASHCNMHRAIVTMKTLAEEGATITPIVSSSLLQVATRFGTPEYWKGELSRITDQPILTSIPEVEPSGPKHWFDIVVVMPCTGNTLAKIANAINDSPVTMAVKAQLRNQGPVLLAITSNDLLGMNAMNLGRLLSARNIYFVPFGQDDPILKPRSLDAHLELIIPSIHSALEHQQVQPLLVEWER</sequence>
<evidence type="ECO:0000313" key="3">
    <source>
        <dbReference type="Proteomes" id="UP000242699"/>
    </source>
</evidence>
<dbReference type="InterPro" id="IPR003382">
    <property type="entry name" value="Flavoprotein"/>
</dbReference>
<comment type="caution">
    <text evidence="2">The sequence shown here is derived from an EMBL/GenBank/DDBJ whole genome shotgun (WGS) entry which is preliminary data.</text>
</comment>
<evidence type="ECO:0000313" key="2">
    <source>
        <dbReference type="EMBL" id="PSR31686.1"/>
    </source>
</evidence>
<dbReference type="Pfam" id="PF02441">
    <property type="entry name" value="Flavoprotein"/>
    <property type="match status" value="1"/>
</dbReference>
<dbReference type="GO" id="GO:0003824">
    <property type="term" value="F:catalytic activity"/>
    <property type="evidence" value="ECO:0007669"/>
    <property type="project" value="InterPro"/>
</dbReference>
<proteinExistence type="predicted"/>
<dbReference type="InterPro" id="IPR014214">
    <property type="entry name" value="Dipicolinic_acid_synth_B"/>
</dbReference>
<feature type="domain" description="Flavoprotein" evidence="1">
    <location>
        <begin position="10"/>
        <end position="161"/>
    </location>
</feature>
<dbReference type="Proteomes" id="UP000242699">
    <property type="component" value="Unassembled WGS sequence"/>
</dbReference>
<dbReference type="Gene3D" id="3.40.50.1950">
    <property type="entry name" value="Flavin prenyltransferase-like"/>
    <property type="match status" value="1"/>
</dbReference>
<dbReference type="NCBIfam" id="NF006161">
    <property type="entry name" value="PRK08305.1"/>
    <property type="match status" value="1"/>
</dbReference>
<reference evidence="2 3" key="1">
    <citation type="journal article" date="2014" name="BMC Genomics">
        <title>Comparison of environmental and isolate Sulfobacillus genomes reveals diverse carbon, sulfur, nitrogen, and hydrogen metabolisms.</title>
        <authorList>
            <person name="Justice N.B."/>
            <person name="Norman A."/>
            <person name="Brown C.T."/>
            <person name="Singh A."/>
            <person name="Thomas B.C."/>
            <person name="Banfield J.F."/>
        </authorList>
    </citation>
    <scope>NUCLEOTIDE SEQUENCE [LARGE SCALE GENOMIC DNA]</scope>
    <source>
        <strain evidence="2">AMDSBA1</strain>
    </source>
</reference>
<gene>
    <name evidence="2" type="ORF">C7B43_00215</name>
</gene>
<dbReference type="EMBL" id="PXYT01000001">
    <property type="protein sequence ID" value="PSR31686.1"/>
    <property type="molecule type" value="Genomic_DNA"/>
</dbReference>
<dbReference type="SUPFAM" id="SSF52507">
    <property type="entry name" value="Homo-oligomeric flavin-containing Cys decarboxylases, HFCD"/>
    <property type="match status" value="1"/>
</dbReference>
<dbReference type="NCBIfam" id="TIGR02852">
    <property type="entry name" value="spore_dpaB"/>
    <property type="match status" value="1"/>
</dbReference>
<accession>A0A2T2XB60</accession>
<dbReference type="PIRSF" id="PIRSF001390">
    <property type="entry name" value="Dipicolinate_synth_subunit_B"/>
    <property type="match status" value="1"/>
</dbReference>
<dbReference type="AlphaFoldDB" id="A0A2T2XB60"/>